<feature type="signal peptide" evidence="3">
    <location>
        <begin position="1"/>
        <end position="23"/>
    </location>
</feature>
<proteinExistence type="inferred from homology"/>
<dbReference type="Proteomes" id="UP000501648">
    <property type="component" value="Chromosome"/>
</dbReference>
<dbReference type="Gene3D" id="2.60.40.2480">
    <property type="entry name" value="Periplasmic metal-binding protein Tp34-type"/>
    <property type="match status" value="1"/>
</dbReference>
<dbReference type="PIRSF" id="PIRSF017018">
    <property type="entry name" value="Tp34"/>
    <property type="match status" value="1"/>
</dbReference>
<evidence type="ECO:0000256" key="2">
    <source>
        <dbReference type="ARBA" id="ARBA00022729"/>
    </source>
</evidence>
<feature type="chain" id="PRO_5027013611" description="Iron transporter" evidence="3">
    <location>
        <begin position="24"/>
        <end position="181"/>
    </location>
</feature>
<dbReference type="RefSeq" id="WP_017450257.1">
    <property type="nucleotide sequence ID" value="NZ_CP008956.1"/>
</dbReference>
<evidence type="ECO:0000313" key="5">
    <source>
        <dbReference type="Proteomes" id="UP000501648"/>
    </source>
</evidence>
<accession>A0A6M3ZT18</accession>
<name>A0A6M3ZT18_9BURK</name>
<comment type="similarity">
    <text evidence="1">Belongs to the UPF0423 family.</text>
</comment>
<sequence>MIGFKKLAVAAVLSMAFAGAASAAEYPIGKPQIQNGFEVNAVYLQPVKMEPDGMMRKAEESDIHLEADIHAVAKNPNGFAEGDWMPYLVVKYELTKVGSTKSIKGDMMPMVANDGPHYGDNVKLEGPGKYKLKLTISSPQANEHAHFGRHVDKETGVGPWFKTFELNYDFTFAGIGKKGGY</sequence>
<dbReference type="InterPro" id="IPR018470">
    <property type="entry name" value="Metal-bd_Tp34-typ"/>
</dbReference>
<evidence type="ECO:0008006" key="6">
    <source>
        <dbReference type="Google" id="ProtNLM"/>
    </source>
</evidence>
<evidence type="ECO:0000313" key="4">
    <source>
        <dbReference type="EMBL" id="QJQ01676.1"/>
    </source>
</evidence>
<gene>
    <name evidence="4" type="ORF">C798_15945</name>
</gene>
<dbReference type="EMBL" id="CP008956">
    <property type="protein sequence ID" value="QJQ01676.1"/>
    <property type="molecule type" value="Genomic_DNA"/>
</dbReference>
<dbReference type="AlphaFoldDB" id="A0A6M3ZT18"/>
<reference evidence="4 5" key="1">
    <citation type="journal article" date="2012" name="J. Bacteriol.">
        <title>Genome sequence of the pathogenic Herbaspirillum seropedicae strain Os34, isolated from rice roots.</title>
        <authorList>
            <person name="Ye W."/>
            <person name="Ye S."/>
            <person name="Liu J."/>
            <person name="Chang S."/>
            <person name="Chen M."/>
            <person name="Zhu B."/>
            <person name="Guo L."/>
            <person name="An Q."/>
        </authorList>
    </citation>
    <scope>NUCLEOTIDE SEQUENCE [LARGE SCALE GENOMIC DNA]</scope>
    <source>
        <strain evidence="4 5">Os34</strain>
    </source>
</reference>
<evidence type="ECO:0000256" key="1">
    <source>
        <dbReference type="ARBA" id="ARBA00010013"/>
    </source>
</evidence>
<keyword evidence="2 3" id="KW-0732">Signal</keyword>
<dbReference type="InterPro" id="IPR038482">
    <property type="entry name" value="Tp34-type_sf"/>
</dbReference>
<evidence type="ECO:0000256" key="3">
    <source>
        <dbReference type="SAM" id="SignalP"/>
    </source>
</evidence>
<organism evidence="4 5">
    <name type="scientific">Herbaspirillum rubrisubalbicans Os34</name>
    <dbReference type="NCBI Taxonomy" id="1235827"/>
    <lineage>
        <taxon>Bacteria</taxon>
        <taxon>Pseudomonadati</taxon>
        <taxon>Pseudomonadota</taxon>
        <taxon>Betaproteobacteria</taxon>
        <taxon>Burkholderiales</taxon>
        <taxon>Oxalobacteraceae</taxon>
        <taxon>Herbaspirillum</taxon>
    </lineage>
</organism>
<protein>
    <recommendedName>
        <fullName evidence="6">Iron transporter</fullName>
    </recommendedName>
</protein>
<dbReference type="Pfam" id="PF10634">
    <property type="entry name" value="Iron_transport"/>
    <property type="match status" value="1"/>
</dbReference>